<keyword evidence="2" id="KW-1185">Reference proteome</keyword>
<dbReference type="EMBL" id="JXTB01000271">
    <property type="protein sequence ID" value="PON48796.1"/>
    <property type="molecule type" value="Genomic_DNA"/>
</dbReference>
<organism evidence="1 2">
    <name type="scientific">Parasponia andersonii</name>
    <name type="common">Sponia andersonii</name>
    <dbReference type="NCBI Taxonomy" id="3476"/>
    <lineage>
        <taxon>Eukaryota</taxon>
        <taxon>Viridiplantae</taxon>
        <taxon>Streptophyta</taxon>
        <taxon>Embryophyta</taxon>
        <taxon>Tracheophyta</taxon>
        <taxon>Spermatophyta</taxon>
        <taxon>Magnoliopsida</taxon>
        <taxon>eudicotyledons</taxon>
        <taxon>Gunneridae</taxon>
        <taxon>Pentapetalae</taxon>
        <taxon>rosids</taxon>
        <taxon>fabids</taxon>
        <taxon>Rosales</taxon>
        <taxon>Cannabaceae</taxon>
        <taxon>Parasponia</taxon>
    </lineage>
</organism>
<proteinExistence type="predicted"/>
<sequence length="81" mass="9618">MTTNKKKGRYRGTNFNQKALSFLLSSIFFFLFWKTKKESQISLHIQFLHHPPRCLPHISNHFQHCHGPPPLFLHCLPHKLL</sequence>
<gene>
    <name evidence="1" type="ORF">PanWU01x14_234990</name>
</gene>
<evidence type="ECO:0000313" key="1">
    <source>
        <dbReference type="EMBL" id="PON48796.1"/>
    </source>
</evidence>
<dbReference type="AlphaFoldDB" id="A0A2P5BJ58"/>
<reference evidence="2" key="1">
    <citation type="submission" date="2016-06" db="EMBL/GenBank/DDBJ databases">
        <title>Parallel loss of symbiosis genes in relatives of nitrogen-fixing non-legume Parasponia.</title>
        <authorList>
            <person name="Van Velzen R."/>
            <person name="Holmer R."/>
            <person name="Bu F."/>
            <person name="Rutten L."/>
            <person name="Van Zeijl A."/>
            <person name="Liu W."/>
            <person name="Santuari L."/>
            <person name="Cao Q."/>
            <person name="Sharma T."/>
            <person name="Shen D."/>
            <person name="Roswanjaya Y."/>
            <person name="Wardhani T."/>
            <person name="Kalhor M.S."/>
            <person name="Jansen J."/>
            <person name="Van den Hoogen J."/>
            <person name="Gungor B."/>
            <person name="Hartog M."/>
            <person name="Hontelez J."/>
            <person name="Verver J."/>
            <person name="Yang W.-C."/>
            <person name="Schijlen E."/>
            <person name="Repin R."/>
            <person name="Schilthuizen M."/>
            <person name="Schranz E."/>
            <person name="Heidstra R."/>
            <person name="Miyata K."/>
            <person name="Fedorova E."/>
            <person name="Kohlen W."/>
            <person name="Bisseling T."/>
            <person name="Smit S."/>
            <person name="Geurts R."/>
        </authorList>
    </citation>
    <scope>NUCLEOTIDE SEQUENCE [LARGE SCALE GENOMIC DNA]</scope>
    <source>
        <strain evidence="2">cv. WU1-14</strain>
    </source>
</reference>
<dbReference type="Proteomes" id="UP000237105">
    <property type="component" value="Unassembled WGS sequence"/>
</dbReference>
<protein>
    <submittedName>
        <fullName evidence="1">Uncharacterized protein</fullName>
    </submittedName>
</protein>
<evidence type="ECO:0000313" key="2">
    <source>
        <dbReference type="Proteomes" id="UP000237105"/>
    </source>
</evidence>
<comment type="caution">
    <text evidence="1">The sequence shown here is derived from an EMBL/GenBank/DDBJ whole genome shotgun (WGS) entry which is preliminary data.</text>
</comment>
<accession>A0A2P5BJ58</accession>
<name>A0A2P5BJ58_PARAD</name>